<protein>
    <submittedName>
        <fullName evidence="2">Membrane protein</fullName>
    </submittedName>
</protein>
<dbReference type="InterPro" id="IPR018719">
    <property type="entry name" value="DUF2243_membrane"/>
</dbReference>
<feature type="transmembrane region" description="Helical" evidence="1">
    <location>
        <begin position="71"/>
        <end position="91"/>
    </location>
</feature>
<keyword evidence="1" id="KW-1133">Transmembrane helix</keyword>
<sequence length="192" mass="21458">MTGRTIDGADIRLPATILGFGLGGFVDGILLHQVFQWHHMLSSTGSDNIGVREYPVDTVAGLEMNTVWDGLFHVVAWVAVLTGLAMLYSRVTRSRGRLWRSPMLWGWALIGWGLFNLIEGIIDHHILGIHHVRAGEHQLWWDLGFLALGVALIVVGWLVQRRATIVDAGAGERRTPTPGRQGWVPRWWSVRS</sequence>
<evidence type="ECO:0000313" key="2">
    <source>
        <dbReference type="EMBL" id="GIJ36029.1"/>
    </source>
</evidence>
<evidence type="ECO:0000256" key="1">
    <source>
        <dbReference type="SAM" id="Phobius"/>
    </source>
</evidence>
<feature type="transmembrane region" description="Helical" evidence="1">
    <location>
        <begin position="12"/>
        <end position="35"/>
    </location>
</feature>
<comment type="caution">
    <text evidence="2">The sequence shown here is derived from an EMBL/GenBank/DDBJ whole genome shotgun (WGS) entry which is preliminary data.</text>
</comment>
<accession>A0A9W5UUF3</accession>
<dbReference type="Proteomes" id="UP000607311">
    <property type="component" value="Unassembled WGS sequence"/>
</dbReference>
<proteinExistence type="predicted"/>
<dbReference type="OrthoDB" id="5190099at2"/>
<feature type="transmembrane region" description="Helical" evidence="1">
    <location>
        <begin position="103"/>
        <end position="127"/>
    </location>
</feature>
<keyword evidence="1" id="KW-0472">Membrane</keyword>
<gene>
    <name evidence="2" type="ORF">Vse01_51770</name>
</gene>
<keyword evidence="1" id="KW-0812">Transmembrane</keyword>
<evidence type="ECO:0000313" key="3">
    <source>
        <dbReference type="Proteomes" id="UP000607311"/>
    </source>
</evidence>
<dbReference type="RefSeq" id="WP_093404359.1">
    <property type="nucleotide sequence ID" value="NZ_BOPD01000040.1"/>
</dbReference>
<organism evidence="2 3">
    <name type="scientific">Micromonospora sediminimaris</name>
    <dbReference type="NCBI Taxonomy" id="547162"/>
    <lineage>
        <taxon>Bacteria</taxon>
        <taxon>Bacillati</taxon>
        <taxon>Actinomycetota</taxon>
        <taxon>Actinomycetes</taxon>
        <taxon>Micromonosporales</taxon>
        <taxon>Micromonosporaceae</taxon>
        <taxon>Micromonospora</taxon>
    </lineage>
</organism>
<reference evidence="2" key="1">
    <citation type="submission" date="2021-01" db="EMBL/GenBank/DDBJ databases">
        <title>Whole genome shotgun sequence of Verrucosispora sediminis NBRC 107745.</title>
        <authorList>
            <person name="Komaki H."/>
            <person name="Tamura T."/>
        </authorList>
    </citation>
    <scope>NUCLEOTIDE SEQUENCE</scope>
    <source>
        <strain evidence="2">NBRC 107745</strain>
    </source>
</reference>
<keyword evidence="3" id="KW-1185">Reference proteome</keyword>
<feature type="transmembrane region" description="Helical" evidence="1">
    <location>
        <begin position="139"/>
        <end position="159"/>
    </location>
</feature>
<dbReference type="Pfam" id="PF10002">
    <property type="entry name" value="DUF2243"/>
    <property type="match status" value="1"/>
</dbReference>
<dbReference type="EMBL" id="BOPD01000040">
    <property type="protein sequence ID" value="GIJ36029.1"/>
    <property type="molecule type" value="Genomic_DNA"/>
</dbReference>
<dbReference type="AlphaFoldDB" id="A0A9W5UUF3"/>
<name>A0A9W5UUF3_9ACTN</name>